<reference evidence="1" key="1">
    <citation type="submission" date="2015-01" db="EMBL/GenBank/DDBJ databases">
        <title>The Genome Sequence of Cladophialophora bantiana CBS 173.52.</title>
        <authorList>
            <consortium name="The Broad Institute Genomics Platform"/>
            <person name="Cuomo C."/>
            <person name="de Hoog S."/>
            <person name="Gorbushina A."/>
            <person name="Stielow B."/>
            <person name="Teixiera M."/>
            <person name="Abouelleil A."/>
            <person name="Chapman S.B."/>
            <person name="Priest M."/>
            <person name="Young S.K."/>
            <person name="Wortman J."/>
            <person name="Nusbaum C."/>
            <person name="Birren B."/>
        </authorList>
    </citation>
    <scope>NUCLEOTIDE SEQUENCE [LARGE SCALE GENOMIC DNA]</scope>
    <source>
        <strain evidence="1">CBS 173.52</strain>
    </source>
</reference>
<dbReference type="AlphaFoldDB" id="A0A0D2I2Y3"/>
<proteinExistence type="predicted"/>
<keyword evidence="2" id="KW-1185">Reference proteome</keyword>
<dbReference type="GeneID" id="27694017"/>
<sequence>MSKGKKLSDVVDIMKSRGFRAECTYIKKRGLDKKNKANQCLRSFVRLTGLTPRAQEIDMVFAFQKLQGRHGKDTVFKIRGRDRSHRAVGNYWKRRGVNPAQFADIPRTPPCVAYRTPSPCPGKDGLADVAREHATLDNDWTVAPVSSPSSPSSPISSLRARDFSTEGRWVELTSTCQSFGLRSLRSPELSGSHEQILFYTKRCFERSVEYFNCQKEAQSLGINEKALALFLRKWLQFESAYYHNLFDAHEKVSYMDVLNVIPDLLQHINLCRPVGYGLDAWLSTYDQYRTASYHVRIGNLEASTMTEVGLQMCTELKYDSKVRTELRSKFLYLQGIIRQGNLQMLEALDSLNEALGLRLALFGAGDHLATAMASLMRNIELQHRVEVLET</sequence>
<dbReference type="EMBL" id="KN846981">
    <property type="protein sequence ID" value="KIW97505.1"/>
    <property type="molecule type" value="Genomic_DNA"/>
</dbReference>
<name>A0A0D2I2Y3_CLAB1</name>
<dbReference type="OrthoDB" id="5308957at2759"/>
<evidence type="ECO:0000313" key="2">
    <source>
        <dbReference type="Proteomes" id="UP000053789"/>
    </source>
</evidence>
<protein>
    <recommendedName>
        <fullName evidence="3">Clr5 domain-containing protein</fullName>
    </recommendedName>
</protein>
<dbReference type="RefSeq" id="XP_016624174.1">
    <property type="nucleotide sequence ID" value="XM_016758846.1"/>
</dbReference>
<evidence type="ECO:0000313" key="1">
    <source>
        <dbReference type="EMBL" id="KIW97505.1"/>
    </source>
</evidence>
<gene>
    <name evidence="1" type="ORF">Z519_01089</name>
</gene>
<organism evidence="1 2">
    <name type="scientific">Cladophialophora bantiana (strain ATCC 10958 / CBS 173.52 / CDC B-1940 / NIH 8579)</name>
    <name type="common">Xylohypha bantiana</name>
    <dbReference type="NCBI Taxonomy" id="1442370"/>
    <lineage>
        <taxon>Eukaryota</taxon>
        <taxon>Fungi</taxon>
        <taxon>Dikarya</taxon>
        <taxon>Ascomycota</taxon>
        <taxon>Pezizomycotina</taxon>
        <taxon>Eurotiomycetes</taxon>
        <taxon>Chaetothyriomycetidae</taxon>
        <taxon>Chaetothyriales</taxon>
        <taxon>Herpotrichiellaceae</taxon>
        <taxon>Cladophialophora</taxon>
    </lineage>
</organism>
<dbReference type="HOGENOM" id="CLU_030103_0_0_1"/>
<dbReference type="VEuPathDB" id="FungiDB:Z519_01089"/>
<dbReference type="Proteomes" id="UP000053789">
    <property type="component" value="Unassembled WGS sequence"/>
</dbReference>
<evidence type="ECO:0008006" key="3">
    <source>
        <dbReference type="Google" id="ProtNLM"/>
    </source>
</evidence>
<accession>A0A0D2I2Y3</accession>